<comment type="similarity">
    <text evidence="2">Belongs to the peptidase S54 family.</text>
</comment>
<evidence type="ECO:0000256" key="4">
    <source>
        <dbReference type="ARBA" id="ARBA00022801"/>
    </source>
</evidence>
<keyword evidence="4" id="KW-0378">Hydrolase</keyword>
<dbReference type="SUPFAM" id="SSF144091">
    <property type="entry name" value="Rhomboid-like"/>
    <property type="match status" value="1"/>
</dbReference>
<dbReference type="RefSeq" id="WP_415459763.1">
    <property type="nucleotide sequence ID" value="NZ_JBDNMU010000002.1"/>
</dbReference>
<reference evidence="9 10" key="1">
    <citation type="journal article" date="2017" name="BMC Genomics">
        <title>Comparative genomic and phylogenomic analyses of the Bifidobacteriaceae family.</title>
        <authorList>
            <person name="Lugli G.A."/>
            <person name="Milani C."/>
            <person name="Turroni F."/>
            <person name="Duranti S."/>
            <person name="Mancabelli L."/>
            <person name="Mangifesta M."/>
            <person name="Ferrario C."/>
            <person name="Modesto M."/>
            <person name="Mattarelli P."/>
            <person name="Jiri K."/>
            <person name="van Sinderen D."/>
            <person name="Ventura M."/>
        </authorList>
    </citation>
    <scope>NUCLEOTIDE SEQUENCE [LARGE SCALE GENOMIC DNA]</scope>
    <source>
        <strain evidence="9 10">LMG 28769</strain>
    </source>
</reference>
<evidence type="ECO:0000313" key="9">
    <source>
        <dbReference type="EMBL" id="OZG68510.1"/>
    </source>
</evidence>
<dbReference type="InterPro" id="IPR022764">
    <property type="entry name" value="Peptidase_S54_rhomboid_dom"/>
</dbReference>
<keyword evidence="5 7" id="KW-1133">Transmembrane helix</keyword>
<feature type="transmembrane region" description="Helical" evidence="7">
    <location>
        <begin position="161"/>
        <end position="183"/>
    </location>
</feature>
<evidence type="ECO:0000313" key="10">
    <source>
        <dbReference type="Proteomes" id="UP000216451"/>
    </source>
</evidence>
<feature type="transmembrane region" description="Helical" evidence="7">
    <location>
        <begin position="195"/>
        <end position="225"/>
    </location>
</feature>
<dbReference type="InterPro" id="IPR050925">
    <property type="entry name" value="Rhomboid_protease_S54"/>
</dbReference>
<gene>
    <name evidence="9" type="ORF">BAQU_0328</name>
</gene>
<feature type="transmembrane region" description="Helical" evidence="7">
    <location>
        <begin position="134"/>
        <end position="155"/>
    </location>
</feature>
<name>A0A261GAS6_9BIFI</name>
<feature type="transmembrane region" description="Helical" evidence="7">
    <location>
        <begin position="49"/>
        <end position="68"/>
    </location>
</feature>
<evidence type="ECO:0000259" key="8">
    <source>
        <dbReference type="Pfam" id="PF01694"/>
    </source>
</evidence>
<keyword evidence="3 7" id="KW-0812">Transmembrane</keyword>
<evidence type="ECO:0000256" key="1">
    <source>
        <dbReference type="ARBA" id="ARBA00004141"/>
    </source>
</evidence>
<protein>
    <submittedName>
        <fullName evidence="9">Rhomboid family intramembrane serine protease</fullName>
    </submittedName>
</protein>
<feature type="transmembrane region" description="Helical" evidence="7">
    <location>
        <begin position="75"/>
        <end position="95"/>
    </location>
</feature>
<keyword evidence="10" id="KW-1185">Reference proteome</keyword>
<dbReference type="EMBL" id="MWXA01000002">
    <property type="protein sequence ID" value="OZG68510.1"/>
    <property type="molecule type" value="Genomic_DNA"/>
</dbReference>
<dbReference type="Gene3D" id="1.20.1540.10">
    <property type="entry name" value="Rhomboid-like"/>
    <property type="match status" value="1"/>
</dbReference>
<feature type="transmembrane region" description="Helical" evidence="7">
    <location>
        <begin position="245"/>
        <end position="265"/>
    </location>
</feature>
<dbReference type="AlphaFoldDB" id="A0A261GAS6"/>
<feature type="domain" description="Peptidase S54 rhomboid" evidence="8">
    <location>
        <begin position="94"/>
        <end position="229"/>
    </location>
</feature>
<dbReference type="Proteomes" id="UP000216451">
    <property type="component" value="Unassembled WGS sequence"/>
</dbReference>
<dbReference type="PANTHER" id="PTHR43731">
    <property type="entry name" value="RHOMBOID PROTEASE"/>
    <property type="match status" value="1"/>
</dbReference>
<keyword evidence="6 7" id="KW-0472">Membrane</keyword>
<evidence type="ECO:0000256" key="3">
    <source>
        <dbReference type="ARBA" id="ARBA00022692"/>
    </source>
</evidence>
<feature type="transmembrane region" description="Helical" evidence="7">
    <location>
        <begin position="101"/>
        <end position="122"/>
    </location>
</feature>
<dbReference type="InterPro" id="IPR035952">
    <property type="entry name" value="Rhomboid-like_sf"/>
</dbReference>
<evidence type="ECO:0000256" key="7">
    <source>
        <dbReference type="SAM" id="Phobius"/>
    </source>
</evidence>
<dbReference type="GO" id="GO:0016020">
    <property type="term" value="C:membrane"/>
    <property type="evidence" value="ECO:0007669"/>
    <property type="project" value="UniProtKB-SubCell"/>
</dbReference>
<keyword evidence="9" id="KW-0645">Protease</keyword>
<dbReference type="PANTHER" id="PTHR43731:SF14">
    <property type="entry name" value="PRESENILIN-ASSOCIATED RHOMBOID-LIKE PROTEIN, MITOCHONDRIAL"/>
    <property type="match status" value="1"/>
</dbReference>
<evidence type="ECO:0000256" key="2">
    <source>
        <dbReference type="ARBA" id="ARBA00009045"/>
    </source>
</evidence>
<dbReference type="GO" id="GO:0004252">
    <property type="term" value="F:serine-type endopeptidase activity"/>
    <property type="evidence" value="ECO:0007669"/>
    <property type="project" value="InterPro"/>
</dbReference>
<comment type="caution">
    <text evidence="9">The sequence shown here is derived from an EMBL/GenBank/DDBJ whole genome shotgun (WGS) entry which is preliminary data.</text>
</comment>
<dbReference type="GO" id="GO:0006508">
    <property type="term" value="P:proteolysis"/>
    <property type="evidence" value="ECO:0007669"/>
    <property type="project" value="UniProtKB-KW"/>
</dbReference>
<accession>A0A261GAS6</accession>
<sequence>MTSFPYGVVRVVIMQNGFNRFGNFNNRSPLRTLVNPQEIRKSWRSGGPVITGSIIVVCVAVWLIEIILRFLAPEAYMDFVFGGVVSPSLVLMNPWRIFTSMFLHSTNVLHVLFNMMALWSVGPLLERLMGHWQYCALYFISGLGGAVGLTLWAVIEPAPGWYTYALGASGAIFGLFGAVMVVFRRVGADIRPMLIWIGINFLMPFVISGIAWQAHVGGFVTGIALTELLTNGIPRLKRKSVATRMWIYGGFIVAALIVILVLCNMSNPRLNLSL</sequence>
<proteinExistence type="inferred from homology"/>
<evidence type="ECO:0000256" key="6">
    <source>
        <dbReference type="ARBA" id="ARBA00023136"/>
    </source>
</evidence>
<organism evidence="9 10">
    <name type="scientific">Bifidobacterium aquikefiri</name>
    <dbReference type="NCBI Taxonomy" id="1653207"/>
    <lineage>
        <taxon>Bacteria</taxon>
        <taxon>Bacillati</taxon>
        <taxon>Actinomycetota</taxon>
        <taxon>Actinomycetes</taxon>
        <taxon>Bifidobacteriales</taxon>
        <taxon>Bifidobacteriaceae</taxon>
        <taxon>Bifidobacterium</taxon>
    </lineage>
</organism>
<comment type="subcellular location">
    <subcellularLocation>
        <location evidence="1">Membrane</location>
        <topology evidence="1">Multi-pass membrane protein</topology>
    </subcellularLocation>
</comment>
<dbReference type="Pfam" id="PF01694">
    <property type="entry name" value="Rhomboid"/>
    <property type="match status" value="1"/>
</dbReference>
<evidence type="ECO:0000256" key="5">
    <source>
        <dbReference type="ARBA" id="ARBA00022989"/>
    </source>
</evidence>